<dbReference type="PANTHER" id="PTHR43320">
    <property type="entry name" value="SUGAR KINASE"/>
    <property type="match status" value="1"/>
</dbReference>
<dbReference type="PANTHER" id="PTHR43320:SF3">
    <property type="entry name" value="CARBOHYDRATE KINASE PFKB DOMAIN-CONTAINING PROTEIN"/>
    <property type="match status" value="1"/>
</dbReference>
<evidence type="ECO:0000259" key="4">
    <source>
        <dbReference type="Pfam" id="PF00294"/>
    </source>
</evidence>
<dbReference type="InterPro" id="IPR029056">
    <property type="entry name" value="Ribokinase-like"/>
</dbReference>
<comment type="caution">
    <text evidence="5">The sequence shown here is derived from an EMBL/GenBank/DDBJ whole genome shotgun (WGS) entry which is preliminary data.</text>
</comment>
<sequence>MLAVVGDLVEDIVVWPSGALRRGTDNQAEIYRTRGGSAANVAAFAAGLHPTRFIGCVGDDATGENLGRVLSESGVDVRVQRRGTTGTIVILIEPDGERTMLPNRGAATKLERVADAWLDGVELLHIPAYSFDGDPVRQSVEAMIDVVRGRGGLISVDASSTQVIETFGVQRFRDYLERIAPDFLIANGDEAELLGFGSADATAENLRRNPSTTFVLKAGAQPTRVLSAHAEPLTVDVPPVTVIRDSTGAGDAFAAGFLTTYLTSRDLVASCRGGHRSAQAVLGSPGATTPIPVVGASTPGAPAPSARTKQ</sequence>
<organism evidence="5 6">
    <name type="scientific">Leifsonia aquatica ATCC 14665</name>
    <dbReference type="NCBI Taxonomy" id="1358026"/>
    <lineage>
        <taxon>Bacteria</taxon>
        <taxon>Bacillati</taxon>
        <taxon>Actinomycetota</taxon>
        <taxon>Actinomycetes</taxon>
        <taxon>Micrococcales</taxon>
        <taxon>Microbacteriaceae</taxon>
        <taxon>Leifsonia</taxon>
    </lineage>
</organism>
<gene>
    <name evidence="5" type="ORF">N136_03392</name>
</gene>
<dbReference type="CDD" id="cd01168">
    <property type="entry name" value="adenosine_kinase"/>
    <property type="match status" value="1"/>
</dbReference>
<dbReference type="SUPFAM" id="SSF53613">
    <property type="entry name" value="Ribokinase-like"/>
    <property type="match status" value="1"/>
</dbReference>
<evidence type="ECO:0000256" key="3">
    <source>
        <dbReference type="ARBA" id="ARBA00022777"/>
    </source>
</evidence>
<accession>U2SYD3</accession>
<dbReference type="OrthoDB" id="9808601at2"/>
<evidence type="ECO:0000313" key="5">
    <source>
        <dbReference type="EMBL" id="ERK70263.1"/>
    </source>
</evidence>
<evidence type="ECO:0000256" key="1">
    <source>
        <dbReference type="ARBA" id="ARBA00010688"/>
    </source>
</evidence>
<dbReference type="InterPro" id="IPR052700">
    <property type="entry name" value="Carb_kinase_PfkB-like"/>
</dbReference>
<dbReference type="PROSITE" id="PS00584">
    <property type="entry name" value="PFKB_KINASES_2"/>
    <property type="match status" value="1"/>
</dbReference>
<dbReference type="InterPro" id="IPR011611">
    <property type="entry name" value="PfkB_dom"/>
</dbReference>
<keyword evidence="3 5" id="KW-0418">Kinase</keyword>
<protein>
    <submittedName>
        <fullName evidence="5">Kinase, PfkB family</fullName>
    </submittedName>
</protein>
<comment type="similarity">
    <text evidence="1">Belongs to the carbohydrate kinase PfkB family.</text>
</comment>
<dbReference type="Pfam" id="PF00294">
    <property type="entry name" value="PfkB"/>
    <property type="match status" value="1"/>
</dbReference>
<feature type="domain" description="Carbohydrate kinase PfkB" evidence="4">
    <location>
        <begin position="2"/>
        <end position="292"/>
    </location>
</feature>
<dbReference type="HOGENOM" id="CLU_027634_8_0_11"/>
<dbReference type="AlphaFoldDB" id="U2SYD3"/>
<evidence type="ECO:0000313" key="6">
    <source>
        <dbReference type="Proteomes" id="UP000016605"/>
    </source>
</evidence>
<keyword evidence="2" id="KW-0808">Transferase</keyword>
<dbReference type="RefSeq" id="WP_021763965.1">
    <property type="nucleotide sequence ID" value="NZ_KI272378.1"/>
</dbReference>
<reference evidence="5 6" key="1">
    <citation type="submission" date="2013-08" db="EMBL/GenBank/DDBJ databases">
        <authorList>
            <person name="Weinstock G."/>
            <person name="Sodergren E."/>
            <person name="Wylie T."/>
            <person name="Fulton L."/>
            <person name="Fulton R."/>
            <person name="Fronick C."/>
            <person name="O'Laughlin M."/>
            <person name="Godfrey J."/>
            <person name="Miner T."/>
            <person name="Herter B."/>
            <person name="Appelbaum E."/>
            <person name="Cordes M."/>
            <person name="Lek S."/>
            <person name="Wollam A."/>
            <person name="Pepin K.H."/>
            <person name="Palsikar V.B."/>
            <person name="Mitreva M."/>
            <person name="Wilson R.K."/>
        </authorList>
    </citation>
    <scope>NUCLEOTIDE SEQUENCE [LARGE SCALE GENOMIC DNA]</scope>
    <source>
        <strain evidence="5 6">ATCC 14665</strain>
    </source>
</reference>
<name>U2SYD3_LEIAQ</name>
<dbReference type="Gene3D" id="3.40.1190.20">
    <property type="match status" value="1"/>
</dbReference>
<proteinExistence type="inferred from homology"/>
<dbReference type="Proteomes" id="UP000016605">
    <property type="component" value="Unassembled WGS sequence"/>
</dbReference>
<dbReference type="PATRIC" id="fig|1358026.3.peg.2856"/>
<dbReference type="EMBL" id="AWVQ01000485">
    <property type="protein sequence ID" value="ERK70263.1"/>
    <property type="molecule type" value="Genomic_DNA"/>
</dbReference>
<dbReference type="InterPro" id="IPR002173">
    <property type="entry name" value="Carboh/pur_kinase_PfkB_CS"/>
</dbReference>
<evidence type="ECO:0000256" key="2">
    <source>
        <dbReference type="ARBA" id="ARBA00022679"/>
    </source>
</evidence>
<dbReference type="GO" id="GO:0016301">
    <property type="term" value="F:kinase activity"/>
    <property type="evidence" value="ECO:0007669"/>
    <property type="project" value="UniProtKB-KW"/>
</dbReference>